<feature type="transmembrane region" description="Helical" evidence="6">
    <location>
        <begin position="361"/>
        <end position="386"/>
    </location>
</feature>
<dbReference type="InterPro" id="IPR050495">
    <property type="entry name" value="ATG22/LtaA_families"/>
</dbReference>
<keyword evidence="8" id="KW-1185">Reference proteome</keyword>
<evidence type="ECO:0000313" key="8">
    <source>
        <dbReference type="Proteomes" id="UP000588068"/>
    </source>
</evidence>
<sequence>MASAVWNKQTVSWALFDWGNSAFATTVMVVFFPVFFKQYWSADVSATESTAWLAFANGGASFVLAVLAPLLGTIGDRGGARLKFLFGFTLLGVVTTAGLAFVHQGEWQLAAILFALGSIGFWGGIIFYDSLLIDVAPRDKLDTVSGFGYSIGYLGGGVLLAINIWMTQKPEFFGLANATEAVKASFVTVAVWWALFAIPIFMNVHERSAPSVRKGPALRESLAELAKTVREVRRYRGVVFFLLSYWMYIDGVNTIQKMAVDYGLAIGLPSSSLVMAILMVQFIGFPAALLFGWIGQRISAIVGIFICIAVYAGVTVYATVLNTATEFFIMAAATGCVQGGIQALSRSYYGSIIPAERSGEFFGFYNMMSKFAAVLGPFLMGATALLTGDSRSAILSIVVLFIGGAAMLVVAARNRGT</sequence>
<feature type="transmembrane region" description="Helical" evidence="6">
    <location>
        <begin position="21"/>
        <end position="40"/>
    </location>
</feature>
<protein>
    <submittedName>
        <fullName evidence="7">UMF1 family MFS transporter</fullName>
    </submittedName>
</protein>
<dbReference type="InterPro" id="IPR036259">
    <property type="entry name" value="MFS_trans_sf"/>
</dbReference>
<dbReference type="SUPFAM" id="SSF103473">
    <property type="entry name" value="MFS general substrate transporter"/>
    <property type="match status" value="1"/>
</dbReference>
<feature type="transmembrane region" description="Helical" evidence="6">
    <location>
        <begin position="186"/>
        <end position="204"/>
    </location>
</feature>
<evidence type="ECO:0000256" key="1">
    <source>
        <dbReference type="ARBA" id="ARBA00004127"/>
    </source>
</evidence>
<feature type="transmembrane region" description="Helical" evidence="6">
    <location>
        <begin position="84"/>
        <end position="103"/>
    </location>
</feature>
<proteinExistence type="predicted"/>
<accession>A0A841HGS4</accession>
<reference evidence="7 8" key="1">
    <citation type="submission" date="2020-08" db="EMBL/GenBank/DDBJ databases">
        <title>Genomic Encyclopedia of Type Strains, Phase IV (KMG-IV): sequencing the most valuable type-strain genomes for metagenomic binning, comparative biology and taxonomic classification.</title>
        <authorList>
            <person name="Goeker M."/>
        </authorList>
    </citation>
    <scope>NUCLEOTIDE SEQUENCE [LARGE SCALE GENOMIC DNA]</scope>
    <source>
        <strain evidence="7 8">DSM 26723</strain>
    </source>
</reference>
<feature type="transmembrane region" description="Helical" evidence="6">
    <location>
        <begin position="235"/>
        <end position="253"/>
    </location>
</feature>
<gene>
    <name evidence="7" type="ORF">HNQ60_000278</name>
</gene>
<dbReference type="AlphaFoldDB" id="A0A841HGS4"/>
<dbReference type="GO" id="GO:0012505">
    <property type="term" value="C:endomembrane system"/>
    <property type="evidence" value="ECO:0007669"/>
    <property type="project" value="UniProtKB-SubCell"/>
</dbReference>
<dbReference type="PANTHER" id="PTHR23519">
    <property type="entry name" value="AUTOPHAGY-RELATED PROTEIN 22"/>
    <property type="match status" value="1"/>
</dbReference>
<feature type="transmembrane region" description="Helical" evidence="6">
    <location>
        <begin position="52"/>
        <end position="72"/>
    </location>
</feature>
<dbReference type="RefSeq" id="WP_184329231.1">
    <property type="nucleotide sequence ID" value="NZ_JACHHZ010000001.1"/>
</dbReference>
<evidence type="ECO:0000256" key="3">
    <source>
        <dbReference type="ARBA" id="ARBA00022692"/>
    </source>
</evidence>
<feature type="transmembrane region" description="Helical" evidence="6">
    <location>
        <begin position="392"/>
        <end position="412"/>
    </location>
</feature>
<comment type="subcellular location">
    <subcellularLocation>
        <location evidence="1">Endomembrane system</location>
        <topology evidence="1">Multi-pass membrane protein</topology>
    </subcellularLocation>
</comment>
<dbReference type="PANTHER" id="PTHR23519:SF1">
    <property type="entry name" value="AUTOPHAGY-RELATED PROTEIN 22"/>
    <property type="match status" value="1"/>
</dbReference>
<organism evidence="7 8">
    <name type="scientific">Povalibacter uvarum</name>
    <dbReference type="NCBI Taxonomy" id="732238"/>
    <lineage>
        <taxon>Bacteria</taxon>
        <taxon>Pseudomonadati</taxon>
        <taxon>Pseudomonadota</taxon>
        <taxon>Gammaproteobacteria</taxon>
        <taxon>Steroidobacterales</taxon>
        <taxon>Steroidobacteraceae</taxon>
        <taxon>Povalibacter</taxon>
    </lineage>
</organism>
<dbReference type="Gene3D" id="1.20.1250.20">
    <property type="entry name" value="MFS general substrate transporter like domains"/>
    <property type="match status" value="1"/>
</dbReference>
<feature type="transmembrane region" description="Helical" evidence="6">
    <location>
        <begin position="273"/>
        <end position="294"/>
    </location>
</feature>
<dbReference type="Proteomes" id="UP000588068">
    <property type="component" value="Unassembled WGS sequence"/>
</dbReference>
<dbReference type="InterPro" id="IPR024671">
    <property type="entry name" value="Atg22-like"/>
</dbReference>
<evidence type="ECO:0000256" key="6">
    <source>
        <dbReference type="SAM" id="Phobius"/>
    </source>
</evidence>
<keyword evidence="3 6" id="KW-0812">Transmembrane</keyword>
<dbReference type="Pfam" id="PF11700">
    <property type="entry name" value="ATG22"/>
    <property type="match status" value="1"/>
</dbReference>
<feature type="transmembrane region" description="Helical" evidence="6">
    <location>
        <begin position="109"/>
        <end position="132"/>
    </location>
</feature>
<evidence type="ECO:0000256" key="2">
    <source>
        <dbReference type="ARBA" id="ARBA00022448"/>
    </source>
</evidence>
<keyword evidence="2" id="KW-0813">Transport</keyword>
<feature type="transmembrane region" description="Helical" evidence="6">
    <location>
        <begin position="301"/>
        <end position="321"/>
    </location>
</feature>
<feature type="transmembrane region" description="Helical" evidence="6">
    <location>
        <begin position="144"/>
        <end position="166"/>
    </location>
</feature>
<dbReference type="EMBL" id="JACHHZ010000001">
    <property type="protein sequence ID" value="MBB6091432.1"/>
    <property type="molecule type" value="Genomic_DNA"/>
</dbReference>
<feature type="transmembrane region" description="Helical" evidence="6">
    <location>
        <begin position="327"/>
        <end position="349"/>
    </location>
</feature>
<keyword evidence="4 6" id="KW-1133">Transmembrane helix</keyword>
<evidence type="ECO:0000313" key="7">
    <source>
        <dbReference type="EMBL" id="MBB6091432.1"/>
    </source>
</evidence>
<name>A0A841HGS4_9GAMM</name>
<keyword evidence="5 6" id="KW-0472">Membrane</keyword>
<evidence type="ECO:0000256" key="5">
    <source>
        <dbReference type="ARBA" id="ARBA00023136"/>
    </source>
</evidence>
<evidence type="ECO:0000256" key="4">
    <source>
        <dbReference type="ARBA" id="ARBA00022989"/>
    </source>
</evidence>
<comment type="caution">
    <text evidence="7">The sequence shown here is derived from an EMBL/GenBank/DDBJ whole genome shotgun (WGS) entry which is preliminary data.</text>
</comment>